<dbReference type="InterPro" id="IPR011764">
    <property type="entry name" value="Biotin_carboxylation_dom"/>
</dbReference>
<dbReference type="SMART" id="SM00878">
    <property type="entry name" value="Biotin_carb_C"/>
    <property type="match status" value="1"/>
</dbReference>
<keyword evidence="7 11" id="KW-0547">Nucleotide-binding</keyword>
<keyword evidence="9" id="KW-0092">Biotin</keyword>
<dbReference type="EMBL" id="JALLAZ020001818">
    <property type="protein sequence ID" value="KAL3762765.1"/>
    <property type="molecule type" value="Genomic_DNA"/>
</dbReference>
<evidence type="ECO:0000256" key="3">
    <source>
        <dbReference type="ARBA" id="ARBA00013057"/>
    </source>
</evidence>
<dbReference type="NCBIfam" id="TIGR01235">
    <property type="entry name" value="pyruv_carbox"/>
    <property type="match status" value="1"/>
</dbReference>
<evidence type="ECO:0000256" key="1">
    <source>
        <dbReference type="ARBA" id="ARBA00001953"/>
    </source>
</evidence>
<dbReference type="SUPFAM" id="SSF51569">
    <property type="entry name" value="Aldolase"/>
    <property type="match status" value="1"/>
</dbReference>
<evidence type="ECO:0000256" key="7">
    <source>
        <dbReference type="ARBA" id="ARBA00022741"/>
    </source>
</evidence>
<dbReference type="SUPFAM" id="SSF51230">
    <property type="entry name" value="Single hybrid motif"/>
    <property type="match status" value="1"/>
</dbReference>
<evidence type="ECO:0000259" key="14">
    <source>
        <dbReference type="PROSITE" id="PS50979"/>
    </source>
</evidence>
<dbReference type="PANTHER" id="PTHR43778:SF2">
    <property type="entry name" value="PYRUVATE CARBOXYLASE, MITOCHONDRIAL"/>
    <property type="match status" value="1"/>
</dbReference>
<dbReference type="GO" id="GO:0005524">
    <property type="term" value="F:ATP binding"/>
    <property type="evidence" value="ECO:0007669"/>
    <property type="project" value="UniProtKB-UniRule"/>
</dbReference>
<dbReference type="SUPFAM" id="SSF56059">
    <property type="entry name" value="Glutathione synthetase ATP-binding domain-like"/>
    <property type="match status" value="1"/>
</dbReference>
<dbReference type="InterPro" id="IPR005930">
    <property type="entry name" value="Pyruv_COase"/>
</dbReference>
<dbReference type="NCBIfam" id="NF009554">
    <property type="entry name" value="PRK12999.1"/>
    <property type="match status" value="1"/>
</dbReference>
<evidence type="ECO:0000256" key="9">
    <source>
        <dbReference type="ARBA" id="ARBA00023267"/>
    </source>
</evidence>
<dbReference type="InterPro" id="IPR005482">
    <property type="entry name" value="Biotin_COase_C"/>
</dbReference>
<comment type="pathway">
    <text evidence="2">Carbohydrate biosynthesis; gluconeogenesis.</text>
</comment>
<dbReference type="Proteomes" id="UP001530315">
    <property type="component" value="Unassembled WGS sequence"/>
</dbReference>
<keyword evidence="4" id="KW-0312">Gluconeogenesis</keyword>
<dbReference type="SUPFAM" id="SSF51246">
    <property type="entry name" value="Rudiment single hybrid motif"/>
    <property type="match status" value="1"/>
</dbReference>
<dbReference type="NCBIfam" id="NF006761">
    <property type="entry name" value="PRK09282.1"/>
    <property type="match status" value="1"/>
</dbReference>
<dbReference type="InterPro" id="IPR011053">
    <property type="entry name" value="Single_hybrid_motif"/>
</dbReference>
<dbReference type="CDD" id="cd07937">
    <property type="entry name" value="DRE_TIM_PC_TC_5S"/>
    <property type="match status" value="1"/>
</dbReference>
<evidence type="ECO:0000256" key="4">
    <source>
        <dbReference type="ARBA" id="ARBA00022432"/>
    </source>
</evidence>
<comment type="caution">
    <text evidence="16">The sequence shown here is derived from an EMBL/GenBank/DDBJ whole genome shotgun (WGS) entry which is preliminary data.</text>
</comment>
<dbReference type="PROSITE" id="PS50979">
    <property type="entry name" value="BC"/>
    <property type="match status" value="1"/>
</dbReference>
<feature type="domain" description="Biotin carboxylation" evidence="14">
    <location>
        <begin position="93"/>
        <end position="548"/>
    </location>
</feature>
<dbReference type="InterPro" id="IPR013785">
    <property type="entry name" value="Aldolase_TIM"/>
</dbReference>
<dbReference type="SUPFAM" id="SSF52440">
    <property type="entry name" value="PreATP-grasp domain"/>
    <property type="match status" value="1"/>
</dbReference>
<dbReference type="InterPro" id="IPR005481">
    <property type="entry name" value="BC-like_N"/>
</dbReference>
<gene>
    <name evidence="16" type="ORF">ACHAW5_000201</name>
</gene>
<dbReference type="Pfam" id="PF02786">
    <property type="entry name" value="CPSase_L_D2"/>
    <property type="match status" value="1"/>
</dbReference>
<evidence type="ECO:0000313" key="17">
    <source>
        <dbReference type="Proteomes" id="UP001530315"/>
    </source>
</evidence>
<dbReference type="InterPro" id="IPR016185">
    <property type="entry name" value="PreATP-grasp_dom_sf"/>
</dbReference>
<evidence type="ECO:0000256" key="11">
    <source>
        <dbReference type="PROSITE-ProRule" id="PRU00409"/>
    </source>
</evidence>
<dbReference type="PROSITE" id="PS00866">
    <property type="entry name" value="CPSASE_1"/>
    <property type="match status" value="1"/>
</dbReference>
<dbReference type="Gene3D" id="2.40.50.100">
    <property type="match status" value="1"/>
</dbReference>
<dbReference type="CDD" id="cd06850">
    <property type="entry name" value="biotinyl_domain"/>
    <property type="match status" value="1"/>
</dbReference>
<dbReference type="FunFam" id="3.40.50.20:FF:000010">
    <property type="entry name" value="Propionyl-CoA carboxylase subunit alpha"/>
    <property type="match status" value="1"/>
</dbReference>
<keyword evidence="10" id="KW-0511">Multifunctional enzyme</keyword>
<dbReference type="Pfam" id="PF02436">
    <property type="entry name" value="PYC_OADA"/>
    <property type="match status" value="1"/>
</dbReference>
<dbReference type="EC" id="6.4.1.1" evidence="3"/>
<dbReference type="FunFam" id="2.40.50.100:FF:000003">
    <property type="entry name" value="Acetyl-CoA carboxylase biotin carboxyl carrier protein"/>
    <property type="match status" value="1"/>
</dbReference>
<evidence type="ECO:0000259" key="15">
    <source>
        <dbReference type="PROSITE" id="PS50991"/>
    </source>
</evidence>
<feature type="domain" description="Pyruvate carboxyltransferase" evidence="15">
    <location>
        <begin position="628"/>
        <end position="897"/>
    </location>
</feature>
<dbReference type="Pfam" id="PF02785">
    <property type="entry name" value="Biotin_carb_C"/>
    <property type="match status" value="1"/>
</dbReference>
<accession>A0ABD3MQJ4</accession>
<dbReference type="Pfam" id="PF00682">
    <property type="entry name" value="HMGL-like"/>
    <property type="match status" value="1"/>
</dbReference>
<dbReference type="Gene3D" id="3.30.470.20">
    <property type="entry name" value="ATP-grasp fold, B domain"/>
    <property type="match status" value="1"/>
</dbReference>
<dbReference type="PANTHER" id="PTHR43778">
    <property type="entry name" value="PYRUVATE CARBOXYLASE"/>
    <property type="match status" value="1"/>
</dbReference>
<dbReference type="AlphaFoldDB" id="A0ABD3MQJ4"/>
<dbReference type="Pfam" id="PF00364">
    <property type="entry name" value="Biotin_lipoyl"/>
    <property type="match status" value="1"/>
</dbReference>
<dbReference type="Pfam" id="PF00289">
    <property type="entry name" value="Biotin_carb_N"/>
    <property type="match status" value="1"/>
</dbReference>
<dbReference type="PROSITE" id="PS50991">
    <property type="entry name" value="PYR_CT"/>
    <property type="match status" value="1"/>
</dbReference>
<evidence type="ECO:0000256" key="6">
    <source>
        <dbReference type="ARBA" id="ARBA00022723"/>
    </source>
</evidence>
<keyword evidence="8 11" id="KW-0067">ATP-binding</keyword>
<evidence type="ECO:0000256" key="8">
    <source>
        <dbReference type="ARBA" id="ARBA00022840"/>
    </source>
</evidence>
<evidence type="ECO:0000256" key="2">
    <source>
        <dbReference type="ARBA" id="ARBA00004742"/>
    </source>
</evidence>
<name>A0ABD3MQJ4_9STRA</name>
<dbReference type="Gene3D" id="3.20.20.70">
    <property type="entry name" value="Aldolase class I"/>
    <property type="match status" value="1"/>
</dbReference>
<dbReference type="PROSITE" id="PS00188">
    <property type="entry name" value="BIOTIN"/>
    <property type="match status" value="1"/>
</dbReference>
<dbReference type="InterPro" id="IPR000891">
    <property type="entry name" value="PYR_CT"/>
</dbReference>
<organism evidence="16 17">
    <name type="scientific">Stephanodiscus triporus</name>
    <dbReference type="NCBI Taxonomy" id="2934178"/>
    <lineage>
        <taxon>Eukaryota</taxon>
        <taxon>Sar</taxon>
        <taxon>Stramenopiles</taxon>
        <taxon>Ochrophyta</taxon>
        <taxon>Bacillariophyta</taxon>
        <taxon>Coscinodiscophyceae</taxon>
        <taxon>Thalassiosirophycidae</taxon>
        <taxon>Stephanodiscales</taxon>
        <taxon>Stephanodiscaceae</taxon>
        <taxon>Stephanodiscus</taxon>
    </lineage>
</organism>
<dbReference type="GO" id="GO:0006094">
    <property type="term" value="P:gluconeogenesis"/>
    <property type="evidence" value="ECO:0007669"/>
    <property type="project" value="UniProtKB-KW"/>
</dbReference>
<protein>
    <recommendedName>
        <fullName evidence="3">pyruvate carboxylase</fullName>
        <ecNumber evidence="3">6.4.1.1</ecNumber>
    </recommendedName>
</protein>
<evidence type="ECO:0000259" key="12">
    <source>
        <dbReference type="PROSITE" id="PS50968"/>
    </source>
</evidence>
<dbReference type="PROSITE" id="PS00867">
    <property type="entry name" value="CPSASE_2"/>
    <property type="match status" value="1"/>
</dbReference>
<proteinExistence type="predicted"/>
<dbReference type="GO" id="GO:0004736">
    <property type="term" value="F:pyruvate carboxylase activity"/>
    <property type="evidence" value="ECO:0007669"/>
    <property type="project" value="UniProtKB-EC"/>
</dbReference>
<dbReference type="SUPFAM" id="SSF89000">
    <property type="entry name" value="post-HMGL domain-like"/>
    <property type="match status" value="1"/>
</dbReference>
<evidence type="ECO:0000313" key="16">
    <source>
        <dbReference type="EMBL" id="KAL3762765.1"/>
    </source>
</evidence>
<dbReference type="InterPro" id="IPR011054">
    <property type="entry name" value="Rudment_hybrid_motif"/>
</dbReference>
<dbReference type="InterPro" id="IPR055268">
    <property type="entry name" value="PCB-like"/>
</dbReference>
<dbReference type="InterPro" id="IPR001882">
    <property type="entry name" value="Biotin_BS"/>
</dbReference>
<dbReference type="InterPro" id="IPR003379">
    <property type="entry name" value="Carboxylase_cons_dom"/>
</dbReference>
<dbReference type="PROSITE" id="PS50975">
    <property type="entry name" value="ATP_GRASP"/>
    <property type="match status" value="1"/>
</dbReference>
<dbReference type="GO" id="GO:0046872">
    <property type="term" value="F:metal ion binding"/>
    <property type="evidence" value="ECO:0007669"/>
    <property type="project" value="UniProtKB-KW"/>
</dbReference>
<evidence type="ECO:0000256" key="5">
    <source>
        <dbReference type="ARBA" id="ARBA00022598"/>
    </source>
</evidence>
<feature type="domain" description="Lipoyl-binding" evidence="12">
    <location>
        <begin position="1175"/>
        <end position="1250"/>
    </location>
</feature>
<dbReference type="FunFam" id="3.20.20.70:FF:000033">
    <property type="entry name" value="Pyruvate carboxylase"/>
    <property type="match status" value="1"/>
</dbReference>
<dbReference type="InterPro" id="IPR000089">
    <property type="entry name" value="Biotin_lipoyl"/>
</dbReference>
<evidence type="ECO:0000256" key="10">
    <source>
        <dbReference type="ARBA" id="ARBA00023268"/>
    </source>
</evidence>
<comment type="cofactor">
    <cofactor evidence="1">
        <name>biotin</name>
        <dbReference type="ChEBI" id="CHEBI:57586"/>
    </cofactor>
</comment>
<dbReference type="PROSITE" id="PS50968">
    <property type="entry name" value="BIOTINYL_LIPOYL"/>
    <property type="match status" value="1"/>
</dbReference>
<reference evidence="16 17" key="1">
    <citation type="submission" date="2024-10" db="EMBL/GenBank/DDBJ databases">
        <title>Updated reference genomes for cyclostephanoid diatoms.</title>
        <authorList>
            <person name="Roberts W.R."/>
            <person name="Alverson A.J."/>
        </authorList>
    </citation>
    <scope>NUCLEOTIDE SEQUENCE [LARGE SCALE GENOMIC DNA]</scope>
    <source>
        <strain evidence="16 17">AJA276-08</strain>
    </source>
</reference>
<keyword evidence="6" id="KW-0479">Metal-binding</keyword>
<dbReference type="InterPro" id="IPR005479">
    <property type="entry name" value="CPAse_ATP-bd"/>
</dbReference>
<feature type="domain" description="ATP-grasp" evidence="13">
    <location>
        <begin position="213"/>
        <end position="414"/>
    </location>
</feature>
<sequence>MLRQWHRRSLSTSSSGIAGLFQSQQRKTPRGGLARDIVLGRGAGRRSCVPAARSLAPAGRHRDVAATLAMTTSRGLSSSSVTFQEQQPTSGRPFDKVMAANRGEIATRIMRAASELGCGTVGIYSREDRFTQHRYKADQAFELNTEKSPVAAYLDIDTIVRLCVQNGVQAVHPGYGFLSENANFAKKLEDAGVKFVGPTVENLNTFGDKTSAKELAIKANVPIITGSDCAFSTPGEAKAWISDPKNAITYPVIVKAAMGGGGRGIRIVPTASDLEGMFRLASNEALNAFGDGRCFVEKYVDRPRHIEVQCLGDGTGNVVHLYDRDCSVQRRHQKVIETAPATGLSRETRENIFRDACRLLAMNNYRNAGTVEFLVDKDGQHYFMEVNPRVQVEHTVTEEITGIDIVQSQIMIASGKTLTEIGLTQESIVEPNSFAMQCRVTTENPAHDFRPDTGTIDVFRMPAGFGIRLDDGPGFPGAKITPHYDSLLVKITAKARNRKDAAAKLIRALREFRVRGVQTNKSFLLNVLSNKDFLEGEVDTGFIAANPTLLSPLKEKDRAQKLLHYIGEVVLNGTPKSLGATGDAPSLVDPIVPEIVREHKEKKQSLKQIFDMHGPEAFAKAVRANEGLLITDTTWRDAHQSLLATRLRTIDMLKIAEPTHVALRNAYSLECWGGATFDVSMRFLHECPWDRLSDLREAVPDIPFQMLLRGANAVGYTSYADNVVYEFCKLAKESGMDVFRVFDSLNYIENMKLGIDAVGQAGGIVEAAVCYTGDVSNPKRGLYDLEYYLQFVRELDKRGIHVLAIKDMAGLLKPKAATLLVGAIRDEFPNLPIHVHTHDTAGTGVASMLAAAAAGADVVDAALDAMSGSTSQPSLGALVASTQNSSLDTGLDLNDVSKLNEYWEECRGLYAPFESGQKTGSADVYLHEMPGGQYTNLLYQSSQLGLTGQWSQVKTAYAAANRLLGDIIKVTPSSKVTGDLAQFIVSNKLSEHDVIENAEQLSFPSSVIEYFQGYLGIPPFGFPEPLRGRVLKERTIKGTEGLSCFAGRPGAQLPSFDFEGTRANMEAKWGADKISKYDVMSYAMYPTVFDEFMERQDEYGKLSYLDTRTFLTGMKVGEELNVSLEKGKHLILKLISVGETSKDGIANIQFEVNGQPRSVHVKDKRAVVKDTQRLKALKGVTGSIGAAMPGVVLETKVKKGDTVKKGDPLVLMSAMKMETLITSPCDGVVKQVAVTAGDTLDGGDLCIEIDEAM</sequence>
<keyword evidence="17" id="KW-1185">Reference proteome</keyword>
<dbReference type="InterPro" id="IPR011761">
    <property type="entry name" value="ATP-grasp"/>
</dbReference>
<keyword evidence="5" id="KW-0436">Ligase</keyword>
<evidence type="ECO:0000259" key="13">
    <source>
        <dbReference type="PROSITE" id="PS50975"/>
    </source>
</evidence>